<dbReference type="PROSITE" id="PS50943">
    <property type="entry name" value="HTH_CROC1"/>
    <property type="match status" value="1"/>
</dbReference>
<gene>
    <name evidence="2" type="ORF">QO006_004103</name>
</gene>
<dbReference type="Proteomes" id="UP001232163">
    <property type="component" value="Unassembled WGS sequence"/>
</dbReference>
<dbReference type="SUPFAM" id="SSF47413">
    <property type="entry name" value="lambda repressor-like DNA-binding domains"/>
    <property type="match status" value="1"/>
</dbReference>
<evidence type="ECO:0000313" key="3">
    <source>
        <dbReference type="Proteomes" id="UP001232163"/>
    </source>
</evidence>
<dbReference type="InterPro" id="IPR010982">
    <property type="entry name" value="Lambda_DNA-bd_dom_sf"/>
</dbReference>
<dbReference type="SMART" id="SM00530">
    <property type="entry name" value="HTH_XRE"/>
    <property type="match status" value="1"/>
</dbReference>
<evidence type="ECO:0000313" key="2">
    <source>
        <dbReference type="EMBL" id="MDP9766631.1"/>
    </source>
</evidence>
<accession>A0ABT9MJI7</accession>
<dbReference type="RefSeq" id="WP_307470125.1">
    <property type="nucleotide sequence ID" value="NZ_JAURUR010000044.1"/>
</dbReference>
<reference evidence="2 3" key="1">
    <citation type="submission" date="2023-07" db="EMBL/GenBank/DDBJ databases">
        <title>Genomic Encyclopedia of Type Strains, Phase IV (KMG-IV): sequencing the most valuable type-strain genomes for metagenomic binning, comparative biology and taxonomic classification.</title>
        <authorList>
            <person name="Goeker M."/>
        </authorList>
    </citation>
    <scope>NUCLEOTIDE SEQUENCE [LARGE SCALE GENOMIC DNA]</scope>
    <source>
        <strain evidence="2 3">NIO-1023</strain>
    </source>
</reference>
<comment type="caution">
    <text evidence="2">The sequence shown here is derived from an EMBL/GenBank/DDBJ whole genome shotgun (WGS) entry which is preliminary data.</text>
</comment>
<keyword evidence="3" id="KW-1185">Reference proteome</keyword>
<name>A0ABT9MJI7_9DEIO</name>
<evidence type="ECO:0000259" key="1">
    <source>
        <dbReference type="PROSITE" id="PS50943"/>
    </source>
</evidence>
<feature type="domain" description="HTH cro/C1-type" evidence="1">
    <location>
        <begin position="24"/>
        <end position="74"/>
    </location>
</feature>
<dbReference type="CDD" id="cd00093">
    <property type="entry name" value="HTH_XRE"/>
    <property type="match status" value="1"/>
</dbReference>
<dbReference type="InterPro" id="IPR001387">
    <property type="entry name" value="Cro/C1-type_HTH"/>
</dbReference>
<organism evidence="2 3">
    <name type="scientific">Deinococcus enclensis</name>
    <dbReference type="NCBI Taxonomy" id="1049582"/>
    <lineage>
        <taxon>Bacteria</taxon>
        <taxon>Thermotogati</taxon>
        <taxon>Deinococcota</taxon>
        <taxon>Deinococci</taxon>
        <taxon>Deinococcales</taxon>
        <taxon>Deinococcaceae</taxon>
        <taxon>Deinococcus</taxon>
    </lineage>
</organism>
<proteinExistence type="predicted"/>
<sequence length="298" mass="32845">MKSENLRPEQEFLVAFVKLANVRRKDKGLTQEALASLAEIDSRHLQKILAGEVEPLLSTAVRIANALDIDVAKSLDNQAKNEANFSLTSTQRTEISTMLKMVHNVEALEAARLTPEGLCNAISYAHSVIDSIDLRLVEAGVEKLGGGMVELANYSSMIGNLMAAGLAKFSNGEYKQNGPHKYPDLLPDGVNPLDGIEIKMALENNKPKGHLAKAGLYITLRYVLTNNGRYIQGKENRGDTASIWEVRLGHLLNEDFTISNTDGDSGKTAVVKAEALKRMKLVYFNRDYCPMKDYSSYL</sequence>
<dbReference type="EMBL" id="JAURUR010000044">
    <property type="protein sequence ID" value="MDP9766631.1"/>
    <property type="molecule type" value="Genomic_DNA"/>
</dbReference>
<dbReference type="Pfam" id="PF01381">
    <property type="entry name" value="HTH_3"/>
    <property type="match status" value="1"/>
</dbReference>
<protein>
    <submittedName>
        <fullName evidence="2">Transcriptional regulator with XRE-family HTH domain</fullName>
    </submittedName>
</protein>
<dbReference type="Gene3D" id="1.10.260.40">
    <property type="entry name" value="lambda repressor-like DNA-binding domains"/>
    <property type="match status" value="1"/>
</dbReference>